<dbReference type="Pfam" id="PF25036">
    <property type="entry name" value="VPS13_VAB"/>
    <property type="match status" value="1"/>
</dbReference>
<evidence type="ECO:0008006" key="11">
    <source>
        <dbReference type="Google" id="ProtNLM"/>
    </source>
</evidence>
<feature type="domain" description="Chorein N-terminal" evidence="6">
    <location>
        <begin position="2"/>
        <end position="1033"/>
    </location>
</feature>
<comment type="similarity">
    <text evidence="1">Belongs to the VPS13 family.</text>
</comment>
<evidence type="ECO:0000256" key="4">
    <source>
        <dbReference type="SAM" id="Coils"/>
    </source>
</evidence>
<feature type="compositionally biased region" description="Polar residues" evidence="5">
    <location>
        <begin position="922"/>
        <end position="935"/>
    </location>
</feature>
<dbReference type="InterPro" id="IPR009543">
    <property type="entry name" value="VPS13_VAB"/>
</dbReference>
<reference evidence="10" key="1">
    <citation type="submission" date="2017-05" db="UniProtKB">
        <authorList>
            <consortium name="EnsemblMetazoa"/>
        </authorList>
    </citation>
    <scope>IDENTIFICATION</scope>
</reference>
<dbReference type="Pfam" id="PF12624">
    <property type="entry name" value="VPS13_N"/>
    <property type="match status" value="1"/>
</dbReference>
<feature type="compositionally biased region" description="Polar residues" evidence="5">
    <location>
        <begin position="428"/>
        <end position="438"/>
    </location>
</feature>
<feature type="compositionally biased region" description="Low complexity" evidence="5">
    <location>
        <begin position="456"/>
        <end position="465"/>
    </location>
</feature>
<keyword evidence="4" id="KW-0175">Coiled coil</keyword>
<dbReference type="GO" id="GO:0006869">
    <property type="term" value="P:lipid transport"/>
    <property type="evidence" value="ECO:0007669"/>
    <property type="project" value="UniProtKB-KW"/>
</dbReference>
<feature type="domain" description="Vacuolar protein sorting-associated protein 13 VPS13 adaptor binding" evidence="8">
    <location>
        <begin position="2321"/>
        <end position="2832"/>
    </location>
</feature>
<dbReference type="InterPro" id="IPR026847">
    <property type="entry name" value="VPS13"/>
</dbReference>
<evidence type="ECO:0000256" key="1">
    <source>
        <dbReference type="ARBA" id="ARBA00006545"/>
    </source>
</evidence>
<evidence type="ECO:0000256" key="3">
    <source>
        <dbReference type="ARBA" id="ARBA00023055"/>
    </source>
</evidence>
<evidence type="ECO:0000259" key="9">
    <source>
        <dbReference type="Pfam" id="PF25037"/>
    </source>
</evidence>
<evidence type="ECO:0000256" key="5">
    <source>
        <dbReference type="SAM" id="MobiDB-lite"/>
    </source>
</evidence>
<dbReference type="InterPro" id="IPR056747">
    <property type="entry name" value="VPS13-like_M"/>
</dbReference>
<keyword evidence="3" id="KW-0445">Lipid transport</keyword>
<feature type="compositionally biased region" description="Basic and acidic residues" evidence="5">
    <location>
        <begin position="466"/>
        <end position="483"/>
    </location>
</feature>
<evidence type="ECO:0000259" key="6">
    <source>
        <dbReference type="Pfam" id="PF12624"/>
    </source>
</evidence>
<name>A0A1X7UM63_AMPQE</name>
<feature type="region of interest" description="Disordered" evidence="5">
    <location>
        <begin position="413"/>
        <end position="486"/>
    </location>
</feature>
<feature type="domain" description="VPS13-like middle region" evidence="7">
    <location>
        <begin position="1403"/>
        <end position="2226"/>
    </location>
</feature>
<dbReference type="InterPro" id="IPR026854">
    <property type="entry name" value="VPS13_N"/>
</dbReference>
<organism evidence="10">
    <name type="scientific">Amphimedon queenslandica</name>
    <name type="common">Sponge</name>
    <dbReference type="NCBI Taxonomy" id="400682"/>
    <lineage>
        <taxon>Eukaryota</taxon>
        <taxon>Metazoa</taxon>
        <taxon>Porifera</taxon>
        <taxon>Demospongiae</taxon>
        <taxon>Heteroscleromorpha</taxon>
        <taxon>Haplosclerida</taxon>
        <taxon>Niphatidae</taxon>
        <taxon>Amphimedon</taxon>
    </lineage>
</organism>
<dbReference type="GO" id="GO:0045053">
    <property type="term" value="P:protein retention in Golgi apparatus"/>
    <property type="evidence" value="ECO:0007669"/>
    <property type="project" value="TreeGrafter"/>
</dbReference>
<dbReference type="PANTHER" id="PTHR16166">
    <property type="entry name" value="VACUOLAR PROTEIN SORTING-ASSOCIATED PROTEIN VPS13"/>
    <property type="match status" value="1"/>
</dbReference>
<evidence type="ECO:0000256" key="2">
    <source>
        <dbReference type="ARBA" id="ARBA00022448"/>
    </source>
</evidence>
<feature type="region of interest" description="Disordered" evidence="5">
    <location>
        <begin position="914"/>
        <end position="935"/>
    </location>
</feature>
<evidence type="ECO:0000259" key="7">
    <source>
        <dbReference type="Pfam" id="PF25033"/>
    </source>
</evidence>
<dbReference type="InParanoid" id="A0A1X7UM63"/>
<dbReference type="Pfam" id="PF25033">
    <property type="entry name" value="VPS13_M"/>
    <property type="match status" value="1"/>
</dbReference>
<dbReference type="PANTHER" id="PTHR16166:SF93">
    <property type="entry name" value="INTERMEMBRANE LIPID TRANSFER PROTEIN VPS13"/>
    <property type="match status" value="1"/>
</dbReference>
<dbReference type="eggNOG" id="KOG1809">
    <property type="taxonomic scope" value="Eukaryota"/>
</dbReference>
<protein>
    <recommendedName>
        <fullName evidence="11">UBA domain-containing protein</fullName>
    </recommendedName>
</protein>
<dbReference type="InterPro" id="IPR056748">
    <property type="entry name" value="VPS13-like_C"/>
</dbReference>
<feature type="domain" description="Intermembrane lipid transfer protein VPS13-like C-terminal" evidence="9">
    <location>
        <begin position="3458"/>
        <end position="3565"/>
    </location>
</feature>
<evidence type="ECO:0000259" key="8">
    <source>
        <dbReference type="Pfam" id="PF25036"/>
    </source>
</evidence>
<keyword evidence="2" id="KW-0813">Transport</keyword>
<dbReference type="EnsemblMetazoa" id="Aqu2.1.29075_001">
    <property type="protein sequence ID" value="Aqu2.1.29075_001"/>
    <property type="gene ID" value="Aqu2.1.29075"/>
</dbReference>
<dbReference type="OrthoDB" id="428159at2759"/>
<accession>A0A1X7UM63</accession>
<evidence type="ECO:0000313" key="10">
    <source>
        <dbReference type="EnsemblMetazoa" id="Aqu2.1.29075_001"/>
    </source>
</evidence>
<proteinExistence type="inferred from homology"/>
<dbReference type="GO" id="GO:0006623">
    <property type="term" value="P:protein targeting to vacuole"/>
    <property type="evidence" value="ECO:0007669"/>
    <property type="project" value="TreeGrafter"/>
</dbReference>
<feature type="coiled-coil region" evidence="4">
    <location>
        <begin position="101"/>
        <end position="139"/>
    </location>
</feature>
<sequence length="3596" mass="398836">MVFESVLVDVLNKYLKPYVKKLDTSQLKIGVWKGNVSLGKLELKENLFEEFDLPLAIRCSHIGSIKMKIPWKSLGKDPILINIDELYVIVAPNLNQPYNEERDLKRKRKEKEAQIVKVEEAAKRLKNKLKKRKAKEESDKPDTFTEKLAAHLVKNLQVKIRDVHVRYEDSVTNPHSIIAAGVTLSSLELKSTDSEWVPCVVKETATLIYKLIELNSLSLYWSPVEQCLSQLPGDSWITALRERIARPALEPPPVNTYLLSPVSAAAKIKLNLKPGLVMNIPQVFAGLECDDISFLLSEDQFKSLMITLDSYSRHNLNQKYLKYKPVGRVSDDARGWWMYAYKAVVEETVSRKMNMTSWKHMKEHRDICKLYVKKYHEKETSINPSSSLINEIERLEDKLDVFNIIHCRKLAKKLKRKQHGSQPLVKQATPTSQSSITKSGLKPVTPSLGATPPITPTSSLTSSVSKTKDLPKKEKKDKGDKSGKGFLSKFRKKAKEEISVPLKAPSLAPPPEVLQADQERDDDIVIISEEEVQKAKQEFYKTIGYSEDEGVPEYPREYVAHHIEVLLKKVTFVLRGKDKRLAEVSTNEVRAKVLNRPTSESVCVFASVGGVSVMGVSHDGKDTLMMTSGGDLKGASLLNFELYINPLEDPEKDVVVRAKIQPLMIIYDEETVDGLIGAFRIRKNIHLMELTSAASSTFEQLKAQTSAGLSEALQNRKQLDLDIVIHSPYIILPEGGIYRKDNCHLLVIDLGQLSLSGKTQNPKTMYKELTGRQTFSVFYDTFYVKLTALQVLVAKPGTDWQAARSATSTPLHILNPTGFSIELKKSIVSDDALLPSLQVVGDIPGFNIKLNDDKIRSLLSIVSTLKLPPPSLKNTTSYYNELPPPPAVSSTDFIREDPANIARTVSMDTMSIASFDDEDDTPTSSVDSGVSGTKDNKDSTAQIVFTDVKINLTIREISVSLSQLNKVDVSGGGAEPLLLVCAIHNMSAEVSDRNWDAQGKIFIKDIEILDYINKGDDGKPSYLMKTSALDDGHFLSVRFVTITAVGQTFAHIYSKLDNTASIQLSMIDINVHQKTVAGLMKFFFTLMPAIDKATKKDDVNTSLYAEDIGDTSGGVSSDKAAEAAVGTSGGKEFRIESSFEGISLSLLTGNSQCLTRASVTGFSVTADLKNDKKVIVASMRDVSLTYPLAKSLENSSIVSRVKQIEKMIQLKVTVYTRDRSQFHDLSLSDISLEAQVQRLQARLNFGFVSDLFGFVKPLQIDSDQFFSAYRTTADTAQKTATVIKETKTLSSAKPPLKLIMSISLLAPHIIIPYTAQNTSGSLHVVLGDFSVSNRLLHGYDFIDTRASVVSLSSAEIVLDRMEITCSSISVYRIRVGRLDHSQVTKLNLDVALGQVSLELVKGDKTLIKGNLSNLMTKVKMTQNKVFIDAEIGNLGIMDLQKIQSPQKVLFFSKTQQRAVAIKVEVPLQLPTIATTAPVANIRAEIAQVQLYVFPSLIKRLLDFALSIDINPQLVKSATKVAQDGVLAANEIAREEFVQLHLILNAPNIIVSVDGRSGLMINLGEFELKNNLVEGEGGEEGGACAIDTFGMTLKNFKLSRVLVDRNTLGVVAERILVQPYSLIISLERNLTPWNTQAPGIGVSFHLGTFNVVLGQDDIESVIRLGISMAESIVPVIKKKVSGQFAGAVVEVLTEPEPEASPPPVQCEEEPVEKYRAATVNVSLAQFQLALYKNEPKQEDSSLSPLNKGLASFELIGAELCTSIYSNNDIDVNAAVKDLALIDMQEENQQKNTGNRVIQHYTSNPLNAYTGKIDRHILKVQYLSINKEHSVLLSLHEILALSDINFVKTISDYFKSISEQIAPPNLEELPDSPRAIAKDPEPVLEKEKSLESTKTSASDGVLAKLQTLPPLKVTAKLENLRVAIIENVDTPNPQALVLKVSSFIQLKVSSESNMKQATFNIADFGVTTCSFYDLETATSVVLLPMSISISMYGPLDNILSMDVTGSIQNISLKLSPPIVRLIIHAVKTLTAVTDKPVVPPAPTDLWEKKPVPYNKLWYVFDVPLHSESSSSLAPVSPDSDCPTQTLTLTLEGFELMLETEGTDLAPGVPVLSLNAKAIVQVFDWNYQMRVTGDANVEASYFNQSVSVWEPLLEPLELSDKRLQAWRINLEVTRSFVSPTLSPSSSLGSLSSDGPPPVLEPKFLIELKATDPLQITITRTSIQLIKDLAEAYSKEYGKKVEGNVNVQSLTGAPFTITNKLGPKYNELVITPGESLKFPKPAESVQVQYNEFVDLIFRRDLGHISYASLVTPAVKETANVDIVVDSSFLPLQSVPIDVPGAYYYQLVAAEQSTLSPNASVVVDVTVNGAKNNINIRSSVQVHNHLLMPIELLSAPIKGESKLIQTLEPGELYPLPLSVLLLGICIRPTLEGHGGSKPYLDWQSIKGQKQIDLSCSTPSQPFNLRVIVEEERFKGQRGLKEGVYPHHLFHVYPLVVLQNLLPSVVSIETEDGKFEPFTLNPGQTHELYYLDTGKPPKLVVTLPKEDMIGTFPLPYPFPSEIDFLIGRDRSPITMYLLHEDHGYHRLSLYCPYWMINKTGLTLEYKDDKSGKIFKHQPGDDFIMLSCEDKKHCKINLSSYTTRGSKTDWSSSISLQAVGTSGRYHSRLPNTSIVNHFGVAVQLSKFTLSKLVIVTPYYLLSNHTQTDVTIHEERGSGEGTLVPKGQVVPFWPLVDSSRLYVTVGKDCRSVLFNYKKTDSIVLKLTNKPTVLIVDVQETESSNIISFSSYYETCTPVQFINLLTDATVVFKQDIKSSSPRVYSLVPGEALHYTWDDPTDRRSIKWSIKNAKMDLRTIDISKDADEAFNYHLDDSSAREALSESLLPSLSASTVVSSSSTDTWLSVDDTKRLTESLISVETQDSKRRGGSRRGYWKSFIDSLQRTVLFTDRPEALDRIKAADNVSQNNAEISVSVKSIGVSLVDNKERREVAYIGVTQSGVIWQVARKKGHWKTLNNTVIALLEEAYQSNSIDLRHKNLVVNFEKMEMFTPLRGALRRTNYDGVTLRVGISDRDYSLHAKIGFVQIDNQLPFSVYPQLLYPLPPPPTVASTLEPKPFIEASIILRKTEQSNINHFKYVHVLVQRMVLNVDLGFILSLVDFFSLSDIGMILEPEYVEEDVEFTKKSLQDIVLPTVSDEAVKRNFIDVLHISPIKITLSFNVRSVSRNKTVQTVSDRLLQLFLHSLGVILTSVQEAQMNFSLFHLEYVVVKFSNLKNDFVKHYVTQGLVQIHRLILGLDVLGNPVKIVRGVVEGTFDLFYEPIKGSVLGPEEFASGLGIGLKSFFGGTVGGLTGAGARITGAFGDIFAKLSFDDDFIDQRQQQKVKSSKLSSKVGGFFKNVAEGVTGVVAQPIKGVKEEGAVGFFKGTGRGLVGFLVRPAGGLIDLTSGTLEFVTRKTRVGNIDIVQVRPPRFIGRDGIIRPYSPEDAVGNALIVGTDEGHYTDDEYYVGHIEISVKPPRFLIVTDRRYMLITQRPLLEGWKAIQKLKFKHFLEQALATHSIVYIKPKDQKYAKESQLSLSSEKAAQDACKLINKGYNRYKENFSL</sequence>
<dbReference type="Pfam" id="PF25037">
    <property type="entry name" value="VPS13_C"/>
    <property type="match status" value="1"/>
</dbReference>